<feature type="region of interest" description="Disordered" evidence="1">
    <location>
        <begin position="153"/>
        <end position="174"/>
    </location>
</feature>
<keyword evidence="3" id="KW-1185">Reference proteome</keyword>
<name>A0A9D4CWL8_DREPO</name>
<organism evidence="2 3">
    <name type="scientific">Dreissena polymorpha</name>
    <name type="common">Zebra mussel</name>
    <name type="synonym">Mytilus polymorpha</name>
    <dbReference type="NCBI Taxonomy" id="45954"/>
    <lineage>
        <taxon>Eukaryota</taxon>
        <taxon>Metazoa</taxon>
        <taxon>Spiralia</taxon>
        <taxon>Lophotrochozoa</taxon>
        <taxon>Mollusca</taxon>
        <taxon>Bivalvia</taxon>
        <taxon>Autobranchia</taxon>
        <taxon>Heteroconchia</taxon>
        <taxon>Euheterodonta</taxon>
        <taxon>Imparidentia</taxon>
        <taxon>Neoheterodontei</taxon>
        <taxon>Myida</taxon>
        <taxon>Dreissenoidea</taxon>
        <taxon>Dreissenidae</taxon>
        <taxon>Dreissena</taxon>
    </lineage>
</organism>
<reference evidence="2" key="2">
    <citation type="submission" date="2020-11" db="EMBL/GenBank/DDBJ databases">
        <authorList>
            <person name="McCartney M.A."/>
            <person name="Auch B."/>
            <person name="Kono T."/>
            <person name="Mallez S."/>
            <person name="Becker A."/>
            <person name="Gohl D.M."/>
            <person name="Silverstein K.A.T."/>
            <person name="Koren S."/>
            <person name="Bechman K.B."/>
            <person name="Herman A."/>
            <person name="Abrahante J.E."/>
            <person name="Garbe J."/>
        </authorList>
    </citation>
    <scope>NUCLEOTIDE SEQUENCE</scope>
    <source>
        <strain evidence="2">Duluth1</strain>
        <tissue evidence="2">Whole animal</tissue>
    </source>
</reference>
<evidence type="ECO:0000313" key="2">
    <source>
        <dbReference type="EMBL" id="KAH3734310.1"/>
    </source>
</evidence>
<gene>
    <name evidence="2" type="ORF">DPMN_040749</name>
</gene>
<dbReference type="Proteomes" id="UP000828390">
    <property type="component" value="Unassembled WGS sequence"/>
</dbReference>
<accession>A0A9D4CWL8</accession>
<evidence type="ECO:0000256" key="1">
    <source>
        <dbReference type="SAM" id="MobiDB-lite"/>
    </source>
</evidence>
<protein>
    <submittedName>
        <fullName evidence="2">Uncharacterized protein</fullName>
    </submittedName>
</protein>
<comment type="caution">
    <text evidence="2">The sequence shown here is derived from an EMBL/GenBank/DDBJ whole genome shotgun (WGS) entry which is preliminary data.</text>
</comment>
<evidence type="ECO:0000313" key="3">
    <source>
        <dbReference type="Proteomes" id="UP000828390"/>
    </source>
</evidence>
<dbReference type="AlphaFoldDB" id="A0A9D4CWL8"/>
<reference evidence="2" key="1">
    <citation type="journal article" date="2019" name="bioRxiv">
        <title>The Genome of the Zebra Mussel, Dreissena polymorpha: A Resource for Invasive Species Research.</title>
        <authorList>
            <person name="McCartney M.A."/>
            <person name="Auch B."/>
            <person name="Kono T."/>
            <person name="Mallez S."/>
            <person name="Zhang Y."/>
            <person name="Obille A."/>
            <person name="Becker A."/>
            <person name="Abrahante J.E."/>
            <person name="Garbe J."/>
            <person name="Badalamenti J.P."/>
            <person name="Herman A."/>
            <person name="Mangelson H."/>
            <person name="Liachko I."/>
            <person name="Sullivan S."/>
            <person name="Sone E.D."/>
            <person name="Koren S."/>
            <person name="Silverstein K.A.T."/>
            <person name="Beckman K.B."/>
            <person name="Gohl D.M."/>
        </authorList>
    </citation>
    <scope>NUCLEOTIDE SEQUENCE</scope>
    <source>
        <strain evidence="2">Duluth1</strain>
        <tissue evidence="2">Whole animal</tissue>
    </source>
</reference>
<sequence>MKRKLTSIADTFIDKLKQLPSDVGASLETELGDYLQNATAFVYILNSTNAGGVQEDKWRAKLNICLCRSAAATTARLLHVSYDKLEVLREMDVAKIDRSQLKRPAEDKAMQRERKKKKTWLTTISTKLCDKRREQRHDKYTGHYCRAEYQKANTKAEEEEARGTYSSDNGTLSEDLGGEEVTQGICLVFILLSKKDILKLGHPNKNKQGITLHRFKRKAEEILTEE</sequence>
<proteinExistence type="predicted"/>
<dbReference type="EMBL" id="JAIWYP010000011">
    <property type="protein sequence ID" value="KAH3734310.1"/>
    <property type="molecule type" value="Genomic_DNA"/>
</dbReference>